<proteinExistence type="predicted"/>
<dbReference type="EMBL" id="ACFY01000020">
    <property type="protein sequence ID" value="EEG95753.1"/>
    <property type="molecule type" value="Genomic_DNA"/>
</dbReference>
<name>C0FNQ4_9FIRM</name>
<feature type="coiled-coil region" evidence="1">
    <location>
        <begin position="331"/>
        <end position="365"/>
    </location>
</feature>
<reference evidence="2 3" key="2">
    <citation type="submission" date="2009-03" db="EMBL/GenBank/DDBJ databases">
        <title>Draft genome sequence of Roseburia inulinivorans (DSM 16841).</title>
        <authorList>
            <person name="Sudarsanam P."/>
            <person name="Ley R."/>
            <person name="Guruge J."/>
            <person name="Turnbaugh P.J."/>
            <person name="Mahowald M."/>
            <person name="Liep D."/>
            <person name="Gordon J."/>
        </authorList>
    </citation>
    <scope>NUCLEOTIDE SEQUENCE [LARGE SCALE GENOMIC DNA]</scope>
    <source>
        <strain evidence="2 3">DSM 16841</strain>
    </source>
</reference>
<dbReference type="eggNOG" id="ENOG502Z8RR">
    <property type="taxonomic scope" value="Bacteria"/>
</dbReference>
<dbReference type="AlphaFoldDB" id="C0FNQ4"/>
<evidence type="ECO:0000313" key="3">
    <source>
        <dbReference type="Proteomes" id="UP000003561"/>
    </source>
</evidence>
<accession>C0FNQ4</accession>
<reference evidence="2 3" key="1">
    <citation type="submission" date="2009-02" db="EMBL/GenBank/DDBJ databases">
        <authorList>
            <person name="Fulton L."/>
            <person name="Clifton S."/>
            <person name="Fulton B."/>
            <person name="Xu J."/>
            <person name="Minx P."/>
            <person name="Pepin K.H."/>
            <person name="Johnson M."/>
            <person name="Bhonagiri V."/>
            <person name="Nash W.E."/>
            <person name="Mardis E.R."/>
            <person name="Wilson R.K."/>
        </authorList>
    </citation>
    <scope>NUCLEOTIDE SEQUENCE [LARGE SCALE GENOMIC DNA]</scope>
    <source>
        <strain evidence="2 3">DSM 16841</strain>
    </source>
</reference>
<sequence>MRRRKNMLLFSTILDIEKSLTKDSFIKLVLEWNQGSPHESNVIKGIKWNGEHNIRYGNEKLWIDIEEYRNKNIIAVRFEKIEEDGAVWDTDYVMNFQDMKMSIRLDRSYLEEALTIDPKFSTPHFITLLIERGYVKKDGLLEVLKKPVSINNDNIQMLADIINGETTYRLPIVYISKTYYDDNPVNVGLLASKLKGAAHVLVQDSNCTNNKLKILCNEKNEYYGAIGIYFPRQAMGRRRYLYRRTTGIDNHLLEKVVQVVIQYSNSQMIETLYTWQGVNNALLRDRLFCQKEERAQAEEERRKALYELLLLKGNLDKTQEKMQQEAIKDAKAEADKILDSFEEDMLKLQEQVEQLSRVNDALTSENYGLRSKINTVDRVPVIFLGDEEEFYAEEIKEMILDALEEALKAATPKTRRYDVLRDILEKNAYKRIRDEREKTIKNMFKDYKTLSGIMRQELKDIGFEITDDGKHYRLTYYGDDRYKTTIAKTGSDWREGKNIAATILKNMM</sequence>
<keyword evidence="1" id="KW-0175">Coiled coil</keyword>
<dbReference type="Proteomes" id="UP000003561">
    <property type="component" value="Unassembled WGS sequence"/>
</dbReference>
<comment type="caution">
    <text evidence="2">The sequence shown here is derived from an EMBL/GenBank/DDBJ whole genome shotgun (WGS) entry which is preliminary data.</text>
</comment>
<gene>
    <name evidence="2" type="ORF">ROSEINA2194_00353</name>
</gene>
<organism evidence="2 3">
    <name type="scientific">Roseburia inulinivorans DSM 16841</name>
    <dbReference type="NCBI Taxonomy" id="622312"/>
    <lineage>
        <taxon>Bacteria</taxon>
        <taxon>Bacillati</taxon>
        <taxon>Bacillota</taxon>
        <taxon>Clostridia</taxon>
        <taxon>Lachnospirales</taxon>
        <taxon>Lachnospiraceae</taxon>
        <taxon>Roseburia</taxon>
    </lineage>
</organism>
<evidence type="ECO:0000256" key="1">
    <source>
        <dbReference type="SAM" id="Coils"/>
    </source>
</evidence>
<evidence type="ECO:0000313" key="2">
    <source>
        <dbReference type="EMBL" id="EEG95753.1"/>
    </source>
</evidence>
<protein>
    <submittedName>
        <fullName evidence="2">Uncharacterized protein</fullName>
    </submittedName>
</protein>